<dbReference type="InterPro" id="IPR013328">
    <property type="entry name" value="6PGD_dom2"/>
</dbReference>
<organism evidence="4 5">
    <name type="scientific">Aspergillus uvarum CBS 121591</name>
    <dbReference type="NCBI Taxonomy" id="1448315"/>
    <lineage>
        <taxon>Eukaryota</taxon>
        <taxon>Fungi</taxon>
        <taxon>Dikarya</taxon>
        <taxon>Ascomycota</taxon>
        <taxon>Pezizomycotina</taxon>
        <taxon>Eurotiomycetes</taxon>
        <taxon>Eurotiomycetidae</taxon>
        <taxon>Eurotiales</taxon>
        <taxon>Aspergillaceae</taxon>
        <taxon>Aspergillus</taxon>
        <taxon>Aspergillus subgen. Circumdati</taxon>
    </lineage>
</organism>
<dbReference type="InterPro" id="IPR051265">
    <property type="entry name" value="HIBADH-related_NP60_sf"/>
</dbReference>
<evidence type="ECO:0000259" key="3">
    <source>
        <dbReference type="Pfam" id="PF14833"/>
    </source>
</evidence>
<dbReference type="SUPFAM" id="SSF51735">
    <property type="entry name" value="NAD(P)-binding Rossmann-fold domains"/>
    <property type="match status" value="1"/>
</dbReference>
<keyword evidence="5" id="KW-1185">Reference proteome</keyword>
<evidence type="ECO:0000313" key="4">
    <source>
        <dbReference type="EMBL" id="PYH78211.1"/>
    </source>
</evidence>
<dbReference type="Gene3D" id="3.40.50.2000">
    <property type="entry name" value="Glycogen Phosphorylase B"/>
    <property type="match status" value="1"/>
</dbReference>
<comment type="similarity">
    <text evidence="1">Belongs to the HIBADH-related family. NP60 subfamily.</text>
</comment>
<evidence type="ECO:0000313" key="5">
    <source>
        <dbReference type="Proteomes" id="UP000248340"/>
    </source>
</evidence>
<proteinExistence type="inferred from homology"/>
<name>A0A319C1M5_9EURO</name>
<dbReference type="VEuPathDB" id="FungiDB:BO82DRAFT_385997"/>
<reference evidence="4 5" key="1">
    <citation type="submission" date="2016-12" db="EMBL/GenBank/DDBJ databases">
        <title>The genomes of Aspergillus section Nigri reveals drivers in fungal speciation.</title>
        <authorList>
            <consortium name="DOE Joint Genome Institute"/>
            <person name="Vesth T.C."/>
            <person name="Nybo J."/>
            <person name="Theobald S."/>
            <person name="Brandl J."/>
            <person name="Frisvad J.C."/>
            <person name="Nielsen K.F."/>
            <person name="Lyhne E.K."/>
            <person name="Kogle M.E."/>
            <person name="Kuo A."/>
            <person name="Riley R."/>
            <person name="Clum A."/>
            <person name="Nolan M."/>
            <person name="Lipzen A."/>
            <person name="Salamov A."/>
            <person name="Henrissat B."/>
            <person name="Wiebenga A."/>
            <person name="De Vries R.P."/>
            <person name="Grigoriev I.V."/>
            <person name="Mortensen U.H."/>
            <person name="Andersen M.R."/>
            <person name="Baker S.E."/>
        </authorList>
    </citation>
    <scope>NUCLEOTIDE SEQUENCE [LARGE SCALE GENOMIC DNA]</scope>
    <source>
        <strain evidence="4 5">CBS 121591</strain>
    </source>
</reference>
<dbReference type="Proteomes" id="UP000248340">
    <property type="component" value="Unassembled WGS sequence"/>
</dbReference>
<dbReference type="AlphaFoldDB" id="A0A319C1M5"/>
<sequence length="823" mass="88791">MPPFNILIVTNSEPDQANQTLAIAHEFLAHSHNIRVHIASFAELAPSIKQLNHDRTTHHEATFHSLPGPSKREASDKNGFSQQNAFHAHSSFMGILRTYTQLLPQSRIPWTGPEYVTLYNHIGIIVADIFPLVIVIDATLAPGVDVCRTLKWRHVLIPPATLIFMDYSLGPRFLSLKNLTLGLLLHLGTTHSPHLQQIQTARRARGLTGLIPDPQASFPQPRDERPLLLLLPTHRTYDPIPTPISAGVIHCGPITLPLRPIGKTHPDLALWLRQRPTVLITLGPDTRYPAREQIAFATAITAVLAAKPLVQVLWLMKPEPTSFEVGCCSDGLMDAKVLRLKAKVSPRNRLRIYARLPAETLAMLASGNVGCVVHRGEARVFGEGVRAGIPQIVLPMYLADYEYAQRVEDLGIGVGVGVRRKGAGGRVTGEQVEKAMLQVLDEEAGENMRERAEALAVRLLRKDGRVVAHERDARLPDLPRNLNARPLHPTTSCPSSTTIPVCIASASSLSSTFKMANERIAWIGLGNIGRGMSRNIATKGPQTSPITLYNRTTARAESFAATLPANRATVATALPAAVSAATIIFICVGDDPALDAIITTLTSAPDLDLTSKILVDCSTVHPDTSRRIASTLTERGASFLACPVFGAPAAADAGQLVVVPAGPQEAIARIAPFLEGVVAKAVVPMPGADVGRATTLKVLGNTFILNTVESLAEGLVAAEKSGLGAGVYQEFIHRMFPGPFAAYADRMVTGDYFKREEPLFAVDLARKDLRHAGSLAAAAGMRLRSVEVTDGYLQEVKREKGEKGDIAAVYGAVRKEAGLGFDN</sequence>
<feature type="domain" description="6-phosphogluconate dehydrogenase NADP-binding" evidence="2">
    <location>
        <begin position="519"/>
        <end position="680"/>
    </location>
</feature>
<protein>
    <recommendedName>
        <fullName evidence="6">UDP-Glycosyltransferase/glycogen phosphorylase</fullName>
    </recommendedName>
</protein>
<dbReference type="Pfam" id="PF14833">
    <property type="entry name" value="NAD_binding_11"/>
    <property type="match status" value="1"/>
</dbReference>
<evidence type="ECO:0000259" key="2">
    <source>
        <dbReference type="Pfam" id="PF03446"/>
    </source>
</evidence>
<gene>
    <name evidence="4" type="ORF">BO82DRAFT_385997</name>
</gene>
<dbReference type="InterPro" id="IPR036291">
    <property type="entry name" value="NAD(P)-bd_dom_sf"/>
</dbReference>
<dbReference type="EMBL" id="KZ821731">
    <property type="protein sequence ID" value="PYH78211.1"/>
    <property type="molecule type" value="Genomic_DNA"/>
</dbReference>
<dbReference type="SUPFAM" id="SSF48179">
    <property type="entry name" value="6-phosphogluconate dehydrogenase C-terminal domain-like"/>
    <property type="match status" value="1"/>
</dbReference>
<dbReference type="Gene3D" id="1.10.1040.10">
    <property type="entry name" value="N-(1-d-carboxylethyl)-l-norvaline Dehydrogenase, domain 2"/>
    <property type="match status" value="1"/>
</dbReference>
<dbReference type="RefSeq" id="XP_025488411.1">
    <property type="nucleotide sequence ID" value="XM_025638221.1"/>
</dbReference>
<dbReference type="SUPFAM" id="SSF53756">
    <property type="entry name" value="UDP-Glycosyltransferase/glycogen phosphorylase"/>
    <property type="match status" value="1"/>
</dbReference>
<evidence type="ECO:0000256" key="1">
    <source>
        <dbReference type="ARBA" id="ARBA00007598"/>
    </source>
</evidence>
<dbReference type="PANTHER" id="PTHR43580">
    <property type="entry name" value="OXIDOREDUCTASE GLYR1-RELATED"/>
    <property type="match status" value="1"/>
</dbReference>
<dbReference type="OrthoDB" id="5835829at2759"/>
<dbReference type="InterPro" id="IPR029154">
    <property type="entry name" value="HIBADH-like_NADP-bd"/>
</dbReference>
<dbReference type="Gene3D" id="3.40.50.720">
    <property type="entry name" value="NAD(P)-binding Rossmann-like Domain"/>
    <property type="match status" value="1"/>
</dbReference>
<dbReference type="STRING" id="1448315.A0A319C1M5"/>
<accession>A0A319C1M5</accession>
<dbReference type="GO" id="GO:0050661">
    <property type="term" value="F:NADP binding"/>
    <property type="evidence" value="ECO:0007669"/>
    <property type="project" value="InterPro"/>
</dbReference>
<dbReference type="InterPro" id="IPR008927">
    <property type="entry name" value="6-PGluconate_DH-like_C_sf"/>
</dbReference>
<dbReference type="Pfam" id="PF03446">
    <property type="entry name" value="NAD_binding_2"/>
    <property type="match status" value="1"/>
</dbReference>
<dbReference type="GO" id="GO:0051287">
    <property type="term" value="F:NAD binding"/>
    <property type="evidence" value="ECO:0007669"/>
    <property type="project" value="InterPro"/>
</dbReference>
<dbReference type="GeneID" id="37140963"/>
<dbReference type="PANTHER" id="PTHR43580:SF3">
    <property type="entry name" value="6-PHOSPHOGLUCONATE DEHYDROGENASE FAMILY PROTEIN (AFU_ORTHOLOGUE AFUA_2G11600)"/>
    <property type="match status" value="1"/>
</dbReference>
<evidence type="ECO:0008006" key="6">
    <source>
        <dbReference type="Google" id="ProtNLM"/>
    </source>
</evidence>
<dbReference type="InterPro" id="IPR006115">
    <property type="entry name" value="6PGDH_NADP-bd"/>
</dbReference>
<feature type="domain" description="3-hydroxyisobutyrate dehydrogenase-like NAD-binding" evidence="3">
    <location>
        <begin position="691"/>
        <end position="811"/>
    </location>
</feature>